<dbReference type="PROSITE" id="PS01155">
    <property type="entry name" value="ENDONUCLEASE_III_2"/>
    <property type="match status" value="1"/>
</dbReference>
<keyword evidence="7" id="KW-0479">Metal-binding</keyword>
<dbReference type="Gene3D" id="3.90.79.10">
    <property type="entry name" value="Nucleoside Triphosphate Pyrophosphohydrolase"/>
    <property type="match status" value="1"/>
</dbReference>
<dbReference type="NCBIfam" id="TIGR01084">
    <property type="entry name" value="mutY"/>
    <property type="match status" value="1"/>
</dbReference>
<evidence type="ECO:0000256" key="2">
    <source>
        <dbReference type="ARBA" id="ARBA00002933"/>
    </source>
</evidence>
<dbReference type="InterPro" id="IPR003651">
    <property type="entry name" value="Endonuclease3_FeS-loop_motif"/>
</dbReference>
<organism evidence="16 17">
    <name type="scientific">Parasporobacterium paucivorans DSM 15970</name>
    <dbReference type="NCBI Taxonomy" id="1122934"/>
    <lineage>
        <taxon>Bacteria</taxon>
        <taxon>Bacillati</taxon>
        <taxon>Bacillota</taxon>
        <taxon>Clostridia</taxon>
        <taxon>Lachnospirales</taxon>
        <taxon>Lachnospiraceae</taxon>
        <taxon>Parasporobacterium</taxon>
    </lineage>
</organism>
<feature type="domain" description="HhH-GPD" evidence="15">
    <location>
        <begin position="35"/>
        <end position="186"/>
    </location>
</feature>
<dbReference type="AlphaFoldDB" id="A0A1M6KJS6"/>
<dbReference type="SUPFAM" id="SSF48150">
    <property type="entry name" value="DNA-glycosylase"/>
    <property type="match status" value="1"/>
</dbReference>
<dbReference type="CDD" id="cd03431">
    <property type="entry name" value="NUDIX_DNA_Glycosylase_C-MutY"/>
    <property type="match status" value="1"/>
</dbReference>
<dbReference type="GO" id="GO:0006298">
    <property type="term" value="P:mismatch repair"/>
    <property type="evidence" value="ECO:0007669"/>
    <property type="project" value="TreeGrafter"/>
</dbReference>
<dbReference type="GO" id="GO:0034039">
    <property type="term" value="F:8-oxo-7,8-dihydroguanine DNA N-glycosylase activity"/>
    <property type="evidence" value="ECO:0007669"/>
    <property type="project" value="TreeGrafter"/>
</dbReference>
<dbReference type="GO" id="GO:0046872">
    <property type="term" value="F:metal ion binding"/>
    <property type="evidence" value="ECO:0007669"/>
    <property type="project" value="UniProtKB-UniRule"/>
</dbReference>
<dbReference type="Proteomes" id="UP000184342">
    <property type="component" value="Unassembled WGS sequence"/>
</dbReference>
<comment type="cofactor">
    <cofactor evidence="14">
        <name>[4Fe-4S] cluster</name>
        <dbReference type="ChEBI" id="CHEBI:49883"/>
    </cofactor>
    <text evidence="14">Binds 1 [4Fe-4S] cluster.</text>
</comment>
<keyword evidence="13 14" id="KW-0326">Glycosidase</keyword>
<dbReference type="Gene3D" id="1.10.1670.10">
    <property type="entry name" value="Helix-hairpin-Helix base-excision DNA repair enzymes (C-terminal)"/>
    <property type="match status" value="1"/>
</dbReference>
<reference evidence="16 17" key="1">
    <citation type="submission" date="2016-11" db="EMBL/GenBank/DDBJ databases">
        <authorList>
            <person name="Jaros S."/>
            <person name="Januszkiewicz K."/>
            <person name="Wedrychowicz H."/>
        </authorList>
    </citation>
    <scope>NUCLEOTIDE SEQUENCE [LARGE SCALE GENOMIC DNA]</scope>
    <source>
        <strain evidence="16 17">DSM 15970</strain>
    </source>
</reference>
<evidence type="ECO:0000256" key="12">
    <source>
        <dbReference type="ARBA" id="ARBA00023204"/>
    </source>
</evidence>
<dbReference type="InterPro" id="IPR011257">
    <property type="entry name" value="DNA_glycosylase"/>
</dbReference>
<dbReference type="InterPro" id="IPR004036">
    <property type="entry name" value="Endonuclease-III-like_CS2"/>
</dbReference>
<dbReference type="GO" id="GO:0032357">
    <property type="term" value="F:oxidized purine DNA binding"/>
    <property type="evidence" value="ECO:0007669"/>
    <property type="project" value="TreeGrafter"/>
</dbReference>
<evidence type="ECO:0000256" key="14">
    <source>
        <dbReference type="RuleBase" id="RU365096"/>
    </source>
</evidence>
<name>A0A1M6KJS6_9FIRM</name>
<evidence type="ECO:0000256" key="6">
    <source>
        <dbReference type="ARBA" id="ARBA00022485"/>
    </source>
</evidence>
<evidence type="ECO:0000256" key="7">
    <source>
        <dbReference type="ARBA" id="ARBA00022723"/>
    </source>
</evidence>
<dbReference type="Pfam" id="PF00730">
    <property type="entry name" value="HhH-GPD"/>
    <property type="match status" value="1"/>
</dbReference>
<keyword evidence="6" id="KW-0004">4Fe-4S</keyword>
<dbReference type="CDD" id="cd00056">
    <property type="entry name" value="ENDO3c"/>
    <property type="match status" value="1"/>
</dbReference>
<evidence type="ECO:0000259" key="15">
    <source>
        <dbReference type="SMART" id="SM00478"/>
    </source>
</evidence>
<dbReference type="RefSeq" id="WP_073994465.1">
    <property type="nucleotide sequence ID" value="NZ_FQYT01000027.1"/>
</dbReference>
<dbReference type="GO" id="GO:0000701">
    <property type="term" value="F:purine-specific mismatch base pair DNA N-glycosylase activity"/>
    <property type="evidence" value="ECO:0007669"/>
    <property type="project" value="UniProtKB-EC"/>
</dbReference>
<dbReference type="EMBL" id="FQYT01000027">
    <property type="protein sequence ID" value="SHJ59202.1"/>
    <property type="molecule type" value="Genomic_DNA"/>
</dbReference>
<protein>
    <recommendedName>
        <fullName evidence="5 14">Adenine DNA glycosylase</fullName>
        <ecNumber evidence="4 14">3.2.2.31</ecNumber>
    </recommendedName>
</protein>
<dbReference type="InterPro" id="IPR044298">
    <property type="entry name" value="MIG/MutY"/>
</dbReference>
<comment type="similarity">
    <text evidence="3 14">Belongs to the Nth/MutY family.</text>
</comment>
<dbReference type="PANTHER" id="PTHR42944">
    <property type="entry name" value="ADENINE DNA GLYCOSYLASE"/>
    <property type="match status" value="1"/>
</dbReference>
<dbReference type="SMART" id="SM00478">
    <property type="entry name" value="ENDO3c"/>
    <property type="match status" value="1"/>
</dbReference>
<dbReference type="Pfam" id="PF14815">
    <property type="entry name" value="NUDIX_4"/>
    <property type="match status" value="1"/>
</dbReference>
<dbReference type="PROSITE" id="PS00764">
    <property type="entry name" value="ENDONUCLEASE_III_1"/>
    <property type="match status" value="1"/>
</dbReference>
<dbReference type="Gene3D" id="1.10.340.30">
    <property type="entry name" value="Hypothetical protein, domain 2"/>
    <property type="match status" value="1"/>
</dbReference>
<keyword evidence="10 14" id="KW-0408">Iron</keyword>
<evidence type="ECO:0000313" key="16">
    <source>
        <dbReference type="EMBL" id="SHJ59202.1"/>
    </source>
</evidence>
<evidence type="ECO:0000256" key="11">
    <source>
        <dbReference type="ARBA" id="ARBA00023014"/>
    </source>
</evidence>
<dbReference type="Pfam" id="PF00633">
    <property type="entry name" value="HHH"/>
    <property type="match status" value="1"/>
</dbReference>
<evidence type="ECO:0000313" key="17">
    <source>
        <dbReference type="Proteomes" id="UP000184342"/>
    </source>
</evidence>
<comment type="catalytic activity">
    <reaction evidence="1 14">
        <text>Hydrolyzes free adenine bases from 7,8-dihydro-8-oxoguanine:adenine mismatched double-stranded DNA, leaving an apurinic site.</text>
        <dbReference type="EC" id="3.2.2.31"/>
    </reaction>
</comment>
<dbReference type="GO" id="GO:0006284">
    <property type="term" value="P:base-excision repair"/>
    <property type="evidence" value="ECO:0007669"/>
    <property type="project" value="UniProtKB-UniRule"/>
</dbReference>
<evidence type="ECO:0000256" key="1">
    <source>
        <dbReference type="ARBA" id="ARBA00000843"/>
    </source>
</evidence>
<proteinExistence type="inferred from homology"/>
<dbReference type="GO" id="GO:0035485">
    <property type="term" value="F:adenine/guanine mispair binding"/>
    <property type="evidence" value="ECO:0007669"/>
    <property type="project" value="TreeGrafter"/>
</dbReference>
<evidence type="ECO:0000256" key="3">
    <source>
        <dbReference type="ARBA" id="ARBA00008343"/>
    </source>
</evidence>
<dbReference type="EC" id="3.2.2.31" evidence="4 14"/>
<comment type="function">
    <text evidence="2">Adenine glycosylase active on G-A mispairs. MutY also corrects error-prone DNA synthesis past GO lesions which are due to the oxidatively damaged form of guanine: 7,8-dihydro-8-oxoguanine (8-oxo-dGTP).</text>
</comment>
<keyword evidence="8 14" id="KW-0227">DNA damage</keyword>
<accession>A0A1M6KJS6</accession>
<sequence length="343" mass="38906">MNFTKTLLAWYDANARKLPWRENKDPYRVWISEIMLQQTRVAAVIPYYARFMEALPSVRDLAGVSEEILMKLWQGLGYYSRAANLKKAAQVIMEQHGGVFPREVNEILELPGIGPYTAGAVSSIAFSKPEAAVDGNVLRIFSRILMISGDIGSSAVKRGIAAEVQKRVSRERPGDFNQGLMDLGATICLPGKPLCPECPVEKFCAARKCGRQQELPVKTAKKSREIKEYTVLIIESGDRIALEKRPPDGLLKDLWQFPLLEGCVESQYYVEDMMEEKGNPIRSIKEGPCAKHLFSHQEWRMKSYILHMDHIAAGWTWATRLDIQEKYSIPSAFSKYLEYIKNN</sequence>
<gene>
    <name evidence="16" type="ORF">SAMN02745691_02213</name>
</gene>
<dbReference type="GO" id="GO:0051539">
    <property type="term" value="F:4 iron, 4 sulfur cluster binding"/>
    <property type="evidence" value="ECO:0007669"/>
    <property type="project" value="UniProtKB-UniRule"/>
</dbReference>
<dbReference type="InterPro" id="IPR003265">
    <property type="entry name" value="HhH-GPD_domain"/>
</dbReference>
<dbReference type="STRING" id="1122934.SAMN02745691_02213"/>
<dbReference type="InterPro" id="IPR004035">
    <property type="entry name" value="Endouclease-III_FeS-bd_BS"/>
</dbReference>
<dbReference type="InterPro" id="IPR005760">
    <property type="entry name" value="A/G_AdeGlyc_MutY"/>
</dbReference>
<dbReference type="InterPro" id="IPR023170">
    <property type="entry name" value="HhH_base_excis_C"/>
</dbReference>
<evidence type="ECO:0000256" key="5">
    <source>
        <dbReference type="ARBA" id="ARBA00022023"/>
    </source>
</evidence>
<evidence type="ECO:0000256" key="4">
    <source>
        <dbReference type="ARBA" id="ARBA00012045"/>
    </source>
</evidence>
<dbReference type="SUPFAM" id="SSF55811">
    <property type="entry name" value="Nudix"/>
    <property type="match status" value="1"/>
</dbReference>
<dbReference type="InterPro" id="IPR015797">
    <property type="entry name" value="NUDIX_hydrolase-like_dom_sf"/>
</dbReference>
<keyword evidence="17" id="KW-1185">Reference proteome</keyword>
<dbReference type="InterPro" id="IPR000445">
    <property type="entry name" value="HhH_motif"/>
</dbReference>
<keyword evidence="9" id="KW-0378">Hydrolase</keyword>
<dbReference type="PANTHER" id="PTHR42944:SF1">
    <property type="entry name" value="ADENINE DNA GLYCOSYLASE"/>
    <property type="match status" value="1"/>
</dbReference>
<keyword evidence="11" id="KW-0411">Iron-sulfur</keyword>
<keyword evidence="12" id="KW-0234">DNA repair</keyword>
<evidence type="ECO:0000256" key="8">
    <source>
        <dbReference type="ARBA" id="ARBA00022763"/>
    </source>
</evidence>
<evidence type="ECO:0000256" key="9">
    <source>
        <dbReference type="ARBA" id="ARBA00022801"/>
    </source>
</evidence>
<dbReference type="FunFam" id="1.10.340.30:FF:000002">
    <property type="entry name" value="Adenine DNA glycosylase"/>
    <property type="match status" value="1"/>
</dbReference>
<dbReference type="InterPro" id="IPR029119">
    <property type="entry name" value="MutY_C"/>
</dbReference>
<evidence type="ECO:0000256" key="10">
    <source>
        <dbReference type="ARBA" id="ARBA00023004"/>
    </source>
</evidence>
<dbReference type="SMART" id="SM00525">
    <property type="entry name" value="FES"/>
    <property type="match status" value="1"/>
</dbReference>
<evidence type="ECO:0000256" key="13">
    <source>
        <dbReference type="ARBA" id="ARBA00023295"/>
    </source>
</evidence>
<dbReference type="OrthoDB" id="9802365at2"/>